<protein>
    <recommendedName>
        <fullName evidence="4">Integral membrane protein</fullName>
    </recommendedName>
</protein>
<evidence type="ECO:0000313" key="3">
    <source>
        <dbReference type="Proteomes" id="UP001500635"/>
    </source>
</evidence>
<keyword evidence="3" id="KW-1185">Reference proteome</keyword>
<comment type="caution">
    <text evidence="2">The sequence shown here is derived from an EMBL/GenBank/DDBJ whole genome shotgun (WGS) entry which is preliminary data.</text>
</comment>
<name>A0ABP8JEN4_9ACTN</name>
<keyword evidence="1" id="KW-0472">Membrane</keyword>
<evidence type="ECO:0008006" key="4">
    <source>
        <dbReference type="Google" id="ProtNLM"/>
    </source>
</evidence>
<dbReference type="EMBL" id="BAABFR010000019">
    <property type="protein sequence ID" value="GAA4389676.1"/>
    <property type="molecule type" value="Genomic_DNA"/>
</dbReference>
<feature type="transmembrane region" description="Helical" evidence="1">
    <location>
        <begin position="56"/>
        <end position="77"/>
    </location>
</feature>
<dbReference type="Proteomes" id="UP001500635">
    <property type="component" value="Unassembled WGS sequence"/>
</dbReference>
<evidence type="ECO:0000256" key="1">
    <source>
        <dbReference type="SAM" id="Phobius"/>
    </source>
</evidence>
<feature type="transmembrane region" description="Helical" evidence="1">
    <location>
        <begin position="159"/>
        <end position="177"/>
    </location>
</feature>
<feature type="transmembrane region" description="Helical" evidence="1">
    <location>
        <begin position="184"/>
        <end position="202"/>
    </location>
</feature>
<feature type="transmembrane region" description="Helical" evidence="1">
    <location>
        <begin position="120"/>
        <end position="139"/>
    </location>
</feature>
<reference evidence="3" key="1">
    <citation type="journal article" date="2019" name="Int. J. Syst. Evol. Microbiol.">
        <title>The Global Catalogue of Microorganisms (GCM) 10K type strain sequencing project: providing services to taxonomists for standard genome sequencing and annotation.</title>
        <authorList>
            <consortium name="The Broad Institute Genomics Platform"/>
            <consortium name="The Broad Institute Genome Sequencing Center for Infectious Disease"/>
            <person name="Wu L."/>
            <person name="Ma J."/>
        </authorList>
    </citation>
    <scope>NUCLEOTIDE SEQUENCE [LARGE SCALE GENOMIC DNA]</scope>
    <source>
        <strain evidence="3">JCM 17688</strain>
    </source>
</reference>
<organism evidence="2 3">
    <name type="scientific">Tsukamurella soli</name>
    <dbReference type="NCBI Taxonomy" id="644556"/>
    <lineage>
        <taxon>Bacteria</taxon>
        <taxon>Bacillati</taxon>
        <taxon>Actinomycetota</taxon>
        <taxon>Actinomycetes</taxon>
        <taxon>Mycobacteriales</taxon>
        <taxon>Tsukamurellaceae</taxon>
        <taxon>Tsukamurella</taxon>
    </lineage>
</organism>
<gene>
    <name evidence="2" type="ORF">GCM10023147_16770</name>
</gene>
<keyword evidence="1" id="KW-0812">Transmembrane</keyword>
<feature type="transmembrane region" description="Helical" evidence="1">
    <location>
        <begin position="83"/>
        <end position="108"/>
    </location>
</feature>
<proteinExistence type="predicted"/>
<sequence>MSRWFTQEIVAGGRLPLFCFLVGLIAGFLCIRGSVRLIRAEVRWWFGNIRHGDVHVHHMVFGVVLCMASAVGLIATFGTGTQATGAVLAAGFGLGAALVLDEFALILYLRDVYWKEEGRASVDAVFAAVAVTGLLLLGFRPLTFLDVDAVRDPGSAVPWSFYLLAVIDFSAAIVVLLKGKIWTGLVGLFVWPLLIFGALRLARPGSPWARWRYGTRKMARALRRERRLRRPMIRAKIYVQDLTAGRPDVPHAKVEAERVLDRVVHAAPRPVPRAPISRRRRRSGTINRLPRARHARVRAVQRVDTWSATPPNYQEYEPVEPRIVGPAADDPLGRQGPLLATTARTVINSDEHARLH</sequence>
<keyword evidence="1" id="KW-1133">Transmembrane helix</keyword>
<accession>A0ABP8JEN4</accession>
<evidence type="ECO:0000313" key="2">
    <source>
        <dbReference type="EMBL" id="GAA4389676.1"/>
    </source>
</evidence>
<feature type="transmembrane region" description="Helical" evidence="1">
    <location>
        <begin position="15"/>
        <end position="35"/>
    </location>
</feature>